<proteinExistence type="predicted"/>
<evidence type="ECO:0000256" key="2">
    <source>
        <dbReference type="SAM" id="MobiDB-lite"/>
    </source>
</evidence>
<name>A0A518APJ9_9BACT</name>
<evidence type="ECO:0000313" key="6">
    <source>
        <dbReference type="Proteomes" id="UP000315750"/>
    </source>
</evidence>
<dbReference type="Pfam" id="PF13517">
    <property type="entry name" value="FG-GAP_3"/>
    <property type="match status" value="4"/>
</dbReference>
<dbReference type="AlphaFoldDB" id="A0A518APJ9"/>
<evidence type="ECO:0000313" key="5">
    <source>
        <dbReference type="EMBL" id="QDU56649.1"/>
    </source>
</evidence>
<dbReference type="Gene3D" id="2.130.10.130">
    <property type="entry name" value="Integrin alpha, N-terminal"/>
    <property type="match status" value="4"/>
</dbReference>
<feature type="transmembrane region" description="Helical" evidence="3">
    <location>
        <begin position="875"/>
        <end position="896"/>
    </location>
</feature>
<dbReference type="KEGG" id="amuc:Pan181_28590"/>
<feature type="region of interest" description="Disordered" evidence="2">
    <location>
        <begin position="1"/>
        <end position="46"/>
    </location>
</feature>
<dbReference type="PANTHER" id="PTHR46580:SF2">
    <property type="entry name" value="MAM DOMAIN-CONTAINING PROTEIN"/>
    <property type="match status" value="1"/>
</dbReference>
<dbReference type="InterPro" id="IPR013517">
    <property type="entry name" value="FG-GAP"/>
</dbReference>
<dbReference type="OrthoDB" id="5287961at2"/>
<evidence type="ECO:0000259" key="4">
    <source>
        <dbReference type="Pfam" id="PF01345"/>
    </source>
</evidence>
<dbReference type="Pfam" id="PF01345">
    <property type="entry name" value="DUF11"/>
    <property type="match status" value="1"/>
</dbReference>
<protein>
    <submittedName>
        <fullName evidence="5">FG-GAP repeat protein</fullName>
    </submittedName>
</protein>
<feature type="compositionally biased region" description="Basic residues" evidence="2">
    <location>
        <begin position="26"/>
        <end position="46"/>
    </location>
</feature>
<feature type="domain" description="DUF11" evidence="4">
    <location>
        <begin position="433"/>
        <end position="553"/>
    </location>
</feature>
<dbReference type="RefSeq" id="WP_145247356.1">
    <property type="nucleotide sequence ID" value="NZ_CP036278.1"/>
</dbReference>
<keyword evidence="6" id="KW-1185">Reference proteome</keyword>
<gene>
    <name evidence="5" type="ORF">Pan181_28590</name>
</gene>
<dbReference type="EMBL" id="CP036278">
    <property type="protein sequence ID" value="QDU56649.1"/>
    <property type="molecule type" value="Genomic_DNA"/>
</dbReference>
<sequence length="929" mass="98970">MRSKRPSARGRRYARKAFQSQQPSRSSRRRKRGKRQQLSQQKRHWRRRNKLGVEQLESRIVLSGDPLYGLGGTGVFELEQYIASQFVNEVVVGDIDADGDLDIVAGTRSGDDNFILLNDGLGNFSTSSHTLGDGSVEHMVLGDLDDDGDLDVVLSSGSSTNNGSSVWLNDGAGQFTATSQIFLSNALSLGDLDSDGDLDVFIVNGYAPKQVWLNDGAANFTDSGQALGNEASDRGFAVDLGDIDGDGDLDAVVANYRDPNTVWINDGTGSFTDSGQRLKLDGSESDSGSEDVQLGDLDEDGDLDIIFANSRYPDTNRTWLNDGTGTFSVGVDFADMARSQAVALGDVDGDGYLDAVVSATSLGSYLNDGAANFTRDTPWLGVYDNLKELALGDFDSDGDLDVVAASSAYEVRGGGVVIWRNADGNLAVQTSTTAFEVEPGSTETIEWSFTVTNLGPHTVTAAEVVDTFAAELTGVQLTHVIASGPGNTSTLTPGTLTSQLVDAPTIAAGGSITYRLTGSYTASLESRGRAAIHTATASLPVGQVDHTPSNNRAVLYNDVAELVEGTGLWVPQESEVVLPTARSVELVDLDSDGDLDAILGTSYVMLNDGTGKLELVQTITGSDFAARDISVGDLDGDGDADLFFANLDSNSYDSANRIWLNDGHGFFSDSGQRIGSGRTDVTALADMDGDGHLDLLFDAVDGGFEIWLNDGDAHFAYELTAGTSQIAKIATGDFRRDGLADVVTLDSNLNVQVWSTFADLEYLGLQQTLSVIQPADFGVADVNSDGLLDIVVSGNSPENGRVFLNSDEWGGFSTIRAFAGSIGAMAFGDVNGDGSVDVMIHSYGTTQGLWLNDGEGRFTIAPSTTAPLGGGTLRWATWMVMVIWMRCLLALLIWLTDGCTTMPIPKWSCRYRPHNLALCPVRQRTFPTK</sequence>
<keyword evidence="3" id="KW-0812">Transmembrane</keyword>
<feature type="compositionally biased region" description="Basic residues" evidence="2">
    <location>
        <begin position="1"/>
        <end position="15"/>
    </location>
</feature>
<keyword evidence="3" id="KW-0472">Membrane</keyword>
<evidence type="ECO:0000256" key="1">
    <source>
        <dbReference type="ARBA" id="ARBA00022729"/>
    </source>
</evidence>
<dbReference type="InterPro" id="IPR001434">
    <property type="entry name" value="OmcB-like_DUF11"/>
</dbReference>
<dbReference type="PANTHER" id="PTHR46580">
    <property type="entry name" value="SENSOR KINASE-RELATED"/>
    <property type="match status" value="1"/>
</dbReference>
<dbReference type="InterPro" id="IPR028994">
    <property type="entry name" value="Integrin_alpha_N"/>
</dbReference>
<keyword evidence="3" id="KW-1133">Transmembrane helix</keyword>
<dbReference type="NCBIfam" id="NF012209">
    <property type="entry name" value="LEPR-8K"/>
    <property type="match status" value="1"/>
</dbReference>
<reference evidence="5 6" key="1">
    <citation type="submission" date="2019-02" db="EMBL/GenBank/DDBJ databases">
        <title>Deep-cultivation of Planctomycetes and their phenomic and genomic characterization uncovers novel biology.</title>
        <authorList>
            <person name="Wiegand S."/>
            <person name="Jogler M."/>
            <person name="Boedeker C."/>
            <person name="Pinto D."/>
            <person name="Vollmers J."/>
            <person name="Rivas-Marin E."/>
            <person name="Kohn T."/>
            <person name="Peeters S.H."/>
            <person name="Heuer A."/>
            <person name="Rast P."/>
            <person name="Oberbeckmann S."/>
            <person name="Bunk B."/>
            <person name="Jeske O."/>
            <person name="Meyerdierks A."/>
            <person name="Storesund J.E."/>
            <person name="Kallscheuer N."/>
            <person name="Luecker S."/>
            <person name="Lage O.M."/>
            <person name="Pohl T."/>
            <person name="Merkel B.J."/>
            <person name="Hornburger P."/>
            <person name="Mueller R.-W."/>
            <person name="Bruemmer F."/>
            <person name="Labrenz M."/>
            <person name="Spormann A.M."/>
            <person name="Op den Camp H."/>
            <person name="Overmann J."/>
            <person name="Amann R."/>
            <person name="Jetten M.S.M."/>
            <person name="Mascher T."/>
            <person name="Medema M.H."/>
            <person name="Devos D.P."/>
            <person name="Kaster A.-K."/>
            <person name="Ovreas L."/>
            <person name="Rohde M."/>
            <person name="Galperin M.Y."/>
            <person name="Jogler C."/>
        </authorList>
    </citation>
    <scope>NUCLEOTIDE SEQUENCE [LARGE SCALE GENOMIC DNA]</scope>
    <source>
        <strain evidence="5 6">Pan181</strain>
    </source>
</reference>
<dbReference type="SUPFAM" id="SSF69318">
    <property type="entry name" value="Integrin alpha N-terminal domain"/>
    <property type="match status" value="2"/>
</dbReference>
<accession>A0A518APJ9</accession>
<dbReference type="Proteomes" id="UP000315750">
    <property type="component" value="Chromosome"/>
</dbReference>
<organism evidence="5 6">
    <name type="scientific">Aeoliella mucimassa</name>
    <dbReference type="NCBI Taxonomy" id="2527972"/>
    <lineage>
        <taxon>Bacteria</taxon>
        <taxon>Pseudomonadati</taxon>
        <taxon>Planctomycetota</taxon>
        <taxon>Planctomycetia</taxon>
        <taxon>Pirellulales</taxon>
        <taxon>Lacipirellulaceae</taxon>
        <taxon>Aeoliella</taxon>
    </lineage>
</organism>
<keyword evidence="1" id="KW-0732">Signal</keyword>
<dbReference type="InterPro" id="IPR053786">
    <property type="entry name" value="LEPRxLL_CS"/>
</dbReference>
<evidence type="ECO:0000256" key="3">
    <source>
        <dbReference type="SAM" id="Phobius"/>
    </source>
</evidence>